<evidence type="ECO:0000256" key="2">
    <source>
        <dbReference type="ARBA" id="ARBA00004477"/>
    </source>
</evidence>
<feature type="transmembrane region" description="Helical" evidence="19">
    <location>
        <begin position="408"/>
        <end position="428"/>
    </location>
</feature>
<dbReference type="Pfam" id="PF16122">
    <property type="entry name" value="40S_SA_C"/>
    <property type="match status" value="1"/>
</dbReference>
<dbReference type="InterPro" id="IPR027498">
    <property type="entry name" value="Ribosomal_uS2_euk"/>
</dbReference>
<keyword evidence="15 19" id="KW-0675">Receptor</keyword>
<dbReference type="GO" id="GO:0006621">
    <property type="term" value="P:protein retention in ER lumen"/>
    <property type="evidence" value="ECO:0007669"/>
    <property type="project" value="InterPro"/>
</dbReference>
<comment type="subunit">
    <text evidence="18">Monomer (37LRP) and homodimer (67LR). Component of the small ribosomal subunit. Mature ribosomes consist of a small (40S) and a large (60S) subunit. The 40S subunit contains about 33 different proteins and 1 molecule of RNA (18S). The 60S subunit contains about 49 different proteins and 3 molecules of RNA (28S, 5.8S and 5S). Interacts with RPS21. Interacts with several laminins including at least LAMB1. Interacts with MDK. The mature dimeric form interacts with PPP1R16B (via its fourth ankyrin repeat). Interacts with PPP1CA only in the presence of PPP1R16B.</text>
</comment>
<evidence type="ECO:0000256" key="11">
    <source>
        <dbReference type="ARBA" id="ARBA00022927"/>
    </source>
</evidence>
<dbReference type="InterPro" id="IPR032281">
    <property type="entry name" value="Ribosomal_uS2_C"/>
</dbReference>
<gene>
    <name evidence="21" type="ORF">J0S82_016619</name>
</gene>
<dbReference type="InterPro" id="IPR018130">
    <property type="entry name" value="Ribosomal_uS2_CS"/>
</dbReference>
<evidence type="ECO:0000256" key="10">
    <source>
        <dbReference type="ARBA" id="ARBA00022892"/>
    </source>
</evidence>
<dbReference type="EMBL" id="JAGFMF010011401">
    <property type="protein sequence ID" value="KAG8523769.1"/>
    <property type="molecule type" value="Genomic_DNA"/>
</dbReference>
<keyword evidence="10" id="KW-0931">ER-Golgi transport</keyword>
<comment type="caution">
    <text evidence="21">The sequence shown here is derived from an EMBL/GenBank/DDBJ whole genome shotgun (WGS) entry which is preliminary data.</text>
</comment>
<comment type="caution">
    <text evidence="19">Lacks conserved residue(s) required for the propagation of feature annotation.</text>
</comment>
<evidence type="ECO:0000256" key="8">
    <source>
        <dbReference type="ARBA" id="ARBA00022692"/>
    </source>
</evidence>
<evidence type="ECO:0000256" key="6">
    <source>
        <dbReference type="ARBA" id="ARBA00022448"/>
    </source>
</evidence>
<dbReference type="Gene3D" id="3.40.50.10490">
    <property type="entry name" value="Glucose-6-phosphate isomerase like protein, domain 1"/>
    <property type="match status" value="1"/>
</dbReference>
<keyword evidence="17" id="KW-0968">Cytoplasmic vesicle</keyword>
<evidence type="ECO:0000256" key="16">
    <source>
        <dbReference type="ARBA" id="ARBA00023274"/>
    </source>
</evidence>
<dbReference type="Pfam" id="PF00318">
    <property type="entry name" value="Ribosomal_S2"/>
    <property type="match status" value="1"/>
</dbReference>
<keyword evidence="16" id="KW-0687">Ribonucleoprotein</keyword>
<evidence type="ECO:0000256" key="13">
    <source>
        <dbReference type="ARBA" id="ARBA00022989"/>
    </source>
</evidence>
<dbReference type="NCBIfam" id="TIGR01012">
    <property type="entry name" value="uS2_euk_arch"/>
    <property type="match status" value="1"/>
</dbReference>
<dbReference type="GO" id="GO:0003735">
    <property type="term" value="F:structural constituent of ribosome"/>
    <property type="evidence" value="ECO:0007669"/>
    <property type="project" value="InterPro"/>
</dbReference>
<keyword evidence="8 19" id="KW-0812">Transmembrane</keyword>
<dbReference type="GO" id="GO:0015031">
    <property type="term" value="P:protein transport"/>
    <property type="evidence" value="ECO:0007669"/>
    <property type="project" value="UniProtKB-KW"/>
</dbReference>
<dbReference type="GO" id="GO:0016192">
    <property type="term" value="P:vesicle-mediated transport"/>
    <property type="evidence" value="ECO:0007669"/>
    <property type="project" value="UniProtKB-KW"/>
</dbReference>
<dbReference type="SUPFAM" id="SSF52313">
    <property type="entry name" value="Ribosomal protein S2"/>
    <property type="match status" value="1"/>
</dbReference>
<dbReference type="PROSITE" id="PS00952">
    <property type="entry name" value="ER_LUMEN_RECEPTOR_2"/>
    <property type="match status" value="1"/>
</dbReference>
<evidence type="ECO:0000256" key="5">
    <source>
        <dbReference type="ARBA" id="ARBA00010120"/>
    </source>
</evidence>
<evidence type="ECO:0000256" key="7">
    <source>
        <dbReference type="ARBA" id="ARBA00022490"/>
    </source>
</evidence>
<keyword evidence="7" id="KW-0963">Cytoplasm</keyword>
<dbReference type="InterPro" id="IPR023591">
    <property type="entry name" value="Ribosomal_uS2_flav_dom_sf"/>
</dbReference>
<feature type="non-terminal residue" evidence="21">
    <location>
        <position position="1"/>
    </location>
</feature>
<evidence type="ECO:0000256" key="15">
    <source>
        <dbReference type="ARBA" id="ARBA00023170"/>
    </source>
</evidence>
<keyword evidence="6 19" id="KW-0813">Transport</keyword>
<evidence type="ECO:0000256" key="14">
    <source>
        <dbReference type="ARBA" id="ARBA00023136"/>
    </source>
</evidence>
<dbReference type="CDD" id="cd01425">
    <property type="entry name" value="RPS2"/>
    <property type="match status" value="1"/>
</dbReference>
<reference evidence="21" key="1">
    <citation type="journal article" date="2021" name="Evol. Appl.">
        <title>The genome of the Pyrenean desman and the effects of bottlenecks and inbreeding on the genomic landscape of an endangered species.</title>
        <authorList>
            <person name="Escoda L."/>
            <person name="Castresana J."/>
        </authorList>
    </citation>
    <scope>NUCLEOTIDE SEQUENCE</scope>
    <source>
        <strain evidence="21">IBE-C5619</strain>
    </source>
</reference>
<dbReference type="Proteomes" id="UP000700334">
    <property type="component" value="Unassembled WGS sequence"/>
</dbReference>
<feature type="transmembrane region" description="Helical" evidence="19">
    <location>
        <begin position="467"/>
        <end position="488"/>
    </location>
</feature>
<keyword evidence="13 19" id="KW-1133">Transmembrane helix</keyword>
<dbReference type="InterPro" id="IPR001865">
    <property type="entry name" value="Ribosomal_uS2"/>
</dbReference>
<keyword evidence="9 19" id="KW-0256">Endoplasmic reticulum</keyword>
<keyword evidence="11 19" id="KW-0653">Protein transport</keyword>
<dbReference type="HAMAP" id="MF_03015">
    <property type="entry name" value="Ribosomal_S2_euk"/>
    <property type="match status" value="1"/>
</dbReference>
<comment type="similarity">
    <text evidence="4">Belongs to the universal ribosomal protein uS2 family.</text>
</comment>
<evidence type="ECO:0000256" key="3">
    <source>
        <dbReference type="ARBA" id="ARBA00004653"/>
    </source>
</evidence>
<accession>A0A8J6ALC6</accession>
<dbReference type="InterPro" id="IPR000133">
    <property type="entry name" value="ER_ret_rcpt"/>
</dbReference>
<dbReference type="GO" id="GO:0046923">
    <property type="term" value="F:ER retention sequence binding"/>
    <property type="evidence" value="ECO:0007669"/>
    <property type="project" value="InterPro"/>
</dbReference>
<evidence type="ECO:0000313" key="21">
    <source>
        <dbReference type="EMBL" id="KAG8523769.1"/>
    </source>
</evidence>
<comment type="subcellular location">
    <subcellularLocation>
        <location evidence="1">Cytoplasmic vesicle</location>
        <location evidence="1">COPI-coated vesicle membrane</location>
        <topology evidence="1">Multi-pass membrane protein</topology>
    </subcellularLocation>
    <subcellularLocation>
        <location evidence="2 19">Endoplasmic reticulum membrane</location>
        <topology evidence="2 19">Multi-pass membrane protein</topology>
    </subcellularLocation>
    <subcellularLocation>
        <location evidence="3">Golgi apparatus membrane</location>
        <topology evidence="3">Multi-pass membrane protein</topology>
    </subcellularLocation>
</comment>
<evidence type="ECO:0000256" key="1">
    <source>
        <dbReference type="ARBA" id="ARBA00004129"/>
    </source>
</evidence>
<sequence>GLPPPPEQPSPGATALTAVAMNIFRLTGDLSHLAAIVILLLKIWKTRSCAGISGKSQLLFALVFTTRYLDLFTSFISLYNTSMKVWYGIQGNVAPTLTSKWSSTSTKGSDGIYIINLKRTWEKLLLAARAIVAIENPADVSVISSRNTGQRAVLKFAAATGATPIAGRFTPGTFTNQIQAAFREPRLLVVTDPRADHQPLTEASYVNLPTIALCNTDSPLRYVDIAIPCNNKGAHSVGLMWWMLAREVLRMRGTISHEHPWEVMPDLYFYRDPEEIEKEEQAAAEKAVTKEEFQGEWTAPAPEFTATQPEVADWSEGVQVPSVPIQQFPTEDWSAQPATEDWSAAPTAQATEWLIYIACSYATVYLIYMKFKATYDGNHDTFRVEFLVVPVGGLSFLVNHDFSPLEILWTFSIYLESVAILPQLFMISKTGEAETITTHYLFFLGLYRALYLVNWIWRFYFEGFFDLIAVVAGVVQTILYCDFFYLYITKGTSAMPACFDPQPCMLLGAHLPNMFLVNH</sequence>
<dbReference type="InterPro" id="IPR005707">
    <property type="entry name" value="Ribosomal_uS2_euk/arc"/>
</dbReference>
<dbReference type="PROSITE" id="PS00963">
    <property type="entry name" value="RIBOSOMAL_S2_2"/>
    <property type="match status" value="1"/>
</dbReference>
<evidence type="ECO:0000256" key="17">
    <source>
        <dbReference type="ARBA" id="ARBA00023329"/>
    </source>
</evidence>
<keyword evidence="22" id="KW-1185">Reference proteome</keyword>
<dbReference type="AlphaFoldDB" id="A0A8J6ALC6"/>
<feature type="domain" description="Small ribosomal subunit protein uS2 C-terminal" evidence="20">
    <location>
        <begin position="268"/>
        <end position="353"/>
    </location>
</feature>
<organism evidence="21 22">
    <name type="scientific">Galemys pyrenaicus</name>
    <name type="common">Iberian desman</name>
    <name type="synonym">Pyrenean desman</name>
    <dbReference type="NCBI Taxonomy" id="202257"/>
    <lineage>
        <taxon>Eukaryota</taxon>
        <taxon>Metazoa</taxon>
        <taxon>Chordata</taxon>
        <taxon>Craniata</taxon>
        <taxon>Vertebrata</taxon>
        <taxon>Euteleostomi</taxon>
        <taxon>Mammalia</taxon>
        <taxon>Eutheria</taxon>
        <taxon>Laurasiatheria</taxon>
        <taxon>Eulipotyphla</taxon>
        <taxon>Talpidae</taxon>
        <taxon>Galemys</taxon>
    </lineage>
</organism>
<dbReference type="PROSITE" id="PS00951">
    <property type="entry name" value="ER_LUMEN_RECEPTOR_1"/>
    <property type="match status" value="1"/>
</dbReference>
<dbReference type="GO" id="GO:0015935">
    <property type="term" value="C:small ribosomal subunit"/>
    <property type="evidence" value="ECO:0007669"/>
    <property type="project" value="InterPro"/>
</dbReference>
<evidence type="ECO:0000256" key="12">
    <source>
        <dbReference type="ARBA" id="ARBA00022980"/>
    </source>
</evidence>
<evidence type="ECO:0000256" key="19">
    <source>
        <dbReference type="RuleBase" id="RU000634"/>
    </source>
</evidence>
<dbReference type="PRINTS" id="PR00660">
    <property type="entry name" value="ERLUMENR"/>
</dbReference>
<dbReference type="GO" id="GO:0006412">
    <property type="term" value="P:translation"/>
    <property type="evidence" value="ECO:0007669"/>
    <property type="project" value="InterPro"/>
</dbReference>
<evidence type="ECO:0000256" key="18">
    <source>
        <dbReference type="ARBA" id="ARBA00062415"/>
    </source>
</evidence>
<feature type="transmembrane region" description="Helical" evidence="19">
    <location>
        <begin position="440"/>
        <end position="461"/>
    </location>
</feature>
<dbReference type="Pfam" id="PF00810">
    <property type="entry name" value="ER_lumen_recept"/>
    <property type="match status" value="2"/>
</dbReference>
<proteinExistence type="inferred from homology"/>
<name>A0A8J6ALC6_GALPY</name>
<dbReference type="PANTHER" id="PTHR11489">
    <property type="entry name" value="40S RIBOSOMAL PROTEIN SA"/>
    <property type="match status" value="1"/>
</dbReference>
<comment type="similarity">
    <text evidence="5 19">Belongs to the ERD2 family.</text>
</comment>
<dbReference type="FunFam" id="3.40.50.10490:FF:000012">
    <property type="entry name" value="40S ribosomal protein SA"/>
    <property type="match status" value="1"/>
</dbReference>
<dbReference type="GO" id="GO:0030663">
    <property type="term" value="C:COPI-coated vesicle membrane"/>
    <property type="evidence" value="ECO:0007669"/>
    <property type="project" value="UniProtKB-SubCell"/>
</dbReference>
<keyword evidence="12 21" id="KW-0689">Ribosomal protein</keyword>
<dbReference type="GO" id="GO:0000139">
    <property type="term" value="C:Golgi membrane"/>
    <property type="evidence" value="ECO:0007669"/>
    <property type="project" value="UniProtKB-SubCell"/>
</dbReference>
<evidence type="ECO:0000259" key="20">
    <source>
        <dbReference type="Pfam" id="PF16122"/>
    </source>
</evidence>
<evidence type="ECO:0000313" key="22">
    <source>
        <dbReference type="Proteomes" id="UP000700334"/>
    </source>
</evidence>
<evidence type="ECO:0000256" key="4">
    <source>
        <dbReference type="ARBA" id="ARBA00006242"/>
    </source>
</evidence>
<evidence type="ECO:0000256" key="9">
    <source>
        <dbReference type="ARBA" id="ARBA00022824"/>
    </source>
</evidence>
<dbReference type="OrthoDB" id="414863at2759"/>
<keyword evidence="14 19" id="KW-0472">Membrane</keyword>
<dbReference type="GO" id="GO:0005789">
    <property type="term" value="C:endoplasmic reticulum membrane"/>
    <property type="evidence" value="ECO:0007669"/>
    <property type="project" value="UniProtKB-SubCell"/>
</dbReference>
<protein>
    <recommendedName>
        <fullName evidence="19">ER lumen protein-retaining receptor</fullName>
    </recommendedName>
</protein>